<dbReference type="EMBL" id="KZ288202">
    <property type="protein sequence ID" value="PBC33471.1"/>
    <property type="molecule type" value="Genomic_DNA"/>
</dbReference>
<dbReference type="GO" id="GO:0003723">
    <property type="term" value="F:RNA binding"/>
    <property type="evidence" value="ECO:0007669"/>
    <property type="project" value="InterPro"/>
</dbReference>
<gene>
    <name evidence="2" type="ORF">APICC_01015</name>
</gene>
<accession>A0A2A3ER03</accession>
<organism evidence="2 3">
    <name type="scientific">Apis cerana cerana</name>
    <name type="common">Oriental honeybee</name>
    <dbReference type="NCBI Taxonomy" id="94128"/>
    <lineage>
        <taxon>Eukaryota</taxon>
        <taxon>Metazoa</taxon>
        <taxon>Ecdysozoa</taxon>
        <taxon>Arthropoda</taxon>
        <taxon>Hexapoda</taxon>
        <taxon>Insecta</taxon>
        <taxon>Pterygota</taxon>
        <taxon>Neoptera</taxon>
        <taxon>Endopterygota</taxon>
        <taxon>Hymenoptera</taxon>
        <taxon>Apocrita</taxon>
        <taxon>Aculeata</taxon>
        <taxon>Apoidea</taxon>
        <taxon>Anthophila</taxon>
        <taxon>Apidae</taxon>
        <taxon>Apis</taxon>
    </lineage>
</organism>
<dbReference type="STRING" id="94128.A0A2A3ER03"/>
<protein>
    <submittedName>
        <fullName evidence="2">RNA-binding protein MEX3B</fullName>
    </submittedName>
</protein>
<dbReference type="InterPro" id="IPR047227">
    <property type="entry name" value="MEX3"/>
</dbReference>
<dbReference type="AlphaFoldDB" id="A0A2A3ER03"/>
<dbReference type="OrthoDB" id="427410at2759"/>
<dbReference type="PANTHER" id="PTHR23285">
    <property type="entry name" value="RING FINGER AND KH DOMAIN CONTAINING PROTEIN 1"/>
    <property type="match status" value="1"/>
</dbReference>
<evidence type="ECO:0000256" key="1">
    <source>
        <dbReference type="SAM" id="MobiDB-lite"/>
    </source>
</evidence>
<evidence type="ECO:0000313" key="3">
    <source>
        <dbReference type="Proteomes" id="UP000242457"/>
    </source>
</evidence>
<sequence>MPTSLFSEMDRGANGGGTASLEDQRALQLALELSMLGLEGTPGCPGTGTGTGTGTANDPDPLQTTPAGVFEEARSKKSQNMTECVPVPSSEHVAEIVGRQARSPGPEVVMSNSVARLVASCRIAANDDVTLETSRLVIQVVSCSVA</sequence>
<reference evidence="2 3" key="1">
    <citation type="submission" date="2014-07" db="EMBL/GenBank/DDBJ databases">
        <title>Genomic and transcriptomic analysis on Apis cerana provide comprehensive insights into honey bee biology.</title>
        <authorList>
            <person name="Diao Q."/>
            <person name="Sun L."/>
            <person name="Zheng H."/>
            <person name="Zheng H."/>
            <person name="Xu S."/>
            <person name="Wang S."/>
            <person name="Zeng Z."/>
            <person name="Hu F."/>
            <person name="Su S."/>
            <person name="Wu J."/>
        </authorList>
    </citation>
    <scope>NUCLEOTIDE SEQUENCE [LARGE SCALE GENOMIC DNA]</scope>
    <source>
        <tissue evidence="2">Pupae without intestine</tissue>
    </source>
</reference>
<feature type="compositionally biased region" description="Gly residues" evidence="1">
    <location>
        <begin position="43"/>
        <end position="53"/>
    </location>
</feature>
<feature type="region of interest" description="Disordered" evidence="1">
    <location>
        <begin position="40"/>
        <end position="89"/>
    </location>
</feature>
<dbReference type="Proteomes" id="UP000242457">
    <property type="component" value="Unassembled WGS sequence"/>
</dbReference>
<proteinExistence type="predicted"/>
<keyword evidence="3" id="KW-1185">Reference proteome</keyword>
<dbReference type="PANTHER" id="PTHR23285:SF7">
    <property type="entry name" value="LD09246P1"/>
    <property type="match status" value="1"/>
</dbReference>
<feature type="region of interest" description="Disordered" evidence="1">
    <location>
        <begin position="1"/>
        <end position="20"/>
    </location>
</feature>
<evidence type="ECO:0000313" key="2">
    <source>
        <dbReference type="EMBL" id="PBC33471.1"/>
    </source>
</evidence>
<name>A0A2A3ER03_APICC</name>